<proteinExistence type="predicted"/>
<dbReference type="OrthoDB" id="10464475at2759"/>
<dbReference type="Proteomes" id="UP000319160">
    <property type="component" value="Unassembled WGS sequence"/>
</dbReference>
<organism evidence="1 2">
    <name type="scientific">Xylaria flabelliformis</name>
    <dbReference type="NCBI Taxonomy" id="2512241"/>
    <lineage>
        <taxon>Eukaryota</taxon>
        <taxon>Fungi</taxon>
        <taxon>Dikarya</taxon>
        <taxon>Ascomycota</taxon>
        <taxon>Pezizomycotina</taxon>
        <taxon>Sordariomycetes</taxon>
        <taxon>Xylariomycetidae</taxon>
        <taxon>Xylariales</taxon>
        <taxon>Xylariaceae</taxon>
        <taxon>Xylaria</taxon>
    </lineage>
</organism>
<protein>
    <submittedName>
        <fullName evidence="1">Uncharacterized protein</fullName>
    </submittedName>
</protein>
<reference evidence="2" key="1">
    <citation type="submission" date="2019-06" db="EMBL/GenBank/DDBJ databases">
        <title>Draft genome sequence of the griseofulvin-producing fungus Xylaria cubensis strain G536.</title>
        <authorList>
            <person name="Mead M.E."/>
            <person name="Raja H.A."/>
            <person name="Steenwyk J.L."/>
            <person name="Knowles S.L."/>
            <person name="Oberlies N.H."/>
            <person name="Rokas A."/>
        </authorList>
    </citation>
    <scope>NUCLEOTIDE SEQUENCE [LARGE SCALE GENOMIC DNA]</scope>
    <source>
        <strain evidence="2">G536</strain>
    </source>
</reference>
<name>A0A553HMW3_9PEZI</name>
<accession>A0A553HMW3</accession>
<evidence type="ECO:0000313" key="1">
    <source>
        <dbReference type="EMBL" id="TRX89291.1"/>
    </source>
</evidence>
<evidence type="ECO:0000313" key="2">
    <source>
        <dbReference type="Proteomes" id="UP000319160"/>
    </source>
</evidence>
<comment type="caution">
    <text evidence="1">The sequence shown here is derived from an EMBL/GenBank/DDBJ whole genome shotgun (WGS) entry which is preliminary data.</text>
</comment>
<dbReference type="AlphaFoldDB" id="A0A553HMW3"/>
<gene>
    <name evidence="1" type="ORF">FHL15_009864</name>
</gene>
<dbReference type="EMBL" id="VFLP01000070">
    <property type="protein sequence ID" value="TRX89291.1"/>
    <property type="molecule type" value="Genomic_DNA"/>
</dbReference>
<sequence length="289" mass="32298">MPFTDSLPSFKTPSLEAVAVAPNNPSNSRTVTITTTNWNKFISLPSDDFEMLKKAVPPIPVSYTLRNTFQSPALPNFSWWASPVTEVCSALTEAMDKVETEIECAGYIEDDTMLTSYTLLTSFLHGESVRSACGVRWYVTAILISLALLDHGAILTTHDMEDPELDHNCILRSELLTLLALLRVACRRAVRDGKSSTDPTVFVLSFTYGMVRVLEARLTDANKISVSIPKTVKTQVQSVEKRDELFKELVSWTMFKDRNPNRRNPSGLTIRSATSDSSKVNRCQVIWAR</sequence>
<keyword evidence="2" id="KW-1185">Reference proteome</keyword>